<evidence type="ECO:0000313" key="3">
    <source>
        <dbReference type="Proteomes" id="UP001066276"/>
    </source>
</evidence>
<feature type="region of interest" description="Disordered" evidence="1">
    <location>
        <begin position="29"/>
        <end position="82"/>
    </location>
</feature>
<feature type="compositionally biased region" description="Basic and acidic residues" evidence="1">
    <location>
        <begin position="70"/>
        <end position="82"/>
    </location>
</feature>
<gene>
    <name evidence="2" type="ORF">NDU88_003092</name>
</gene>
<dbReference type="Proteomes" id="UP001066276">
    <property type="component" value="Chromosome 12"/>
</dbReference>
<organism evidence="2 3">
    <name type="scientific">Pleurodeles waltl</name>
    <name type="common">Iberian ribbed newt</name>
    <dbReference type="NCBI Taxonomy" id="8319"/>
    <lineage>
        <taxon>Eukaryota</taxon>
        <taxon>Metazoa</taxon>
        <taxon>Chordata</taxon>
        <taxon>Craniata</taxon>
        <taxon>Vertebrata</taxon>
        <taxon>Euteleostomi</taxon>
        <taxon>Amphibia</taxon>
        <taxon>Batrachia</taxon>
        <taxon>Caudata</taxon>
        <taxon>Salamandroidea</taxon>
        <taxon>Salamandridae</taxon>
        <taxon>Pleurodelinae</taxon>
        <taxon>Pleurodeles</taxon>
    </lineage>
</organism>
<protein>
    <submittedName>
        <fullName evidence="2">Uncharacterized protein</fullName>
    </submittedName>
</protein>
<evidence type="ECO:0000313" key="2">
    <source>
        <dbReference type="EMBL" id="KAJ1082931.1"/>
    </source>
</evidence>
<keyword evidence="3" id="KW-1185">Reference proteome</keyword>
<reference evidence="2" key="1">
    <citation type="journal article" date="2022" name="bioRxiv">
        <title>Sequencing and chromosome-scale assembly of the giantPleurodeles waltlgenome.</title>
        <authorList>
            <person name="Brown T."/>
            <person name="Elewa A."/>
            <person name="Iarovenko S."/>
            <person name="Subramanian E."/>
            <person name="Araus A.J."/>
            <person name="Petzold A."/>
            <person name="Susuki M."/>
            <person name="Suzuki K.-i.T."/>
            <person name="Hayashi T."/>
            <person name="Toyoda A."/>
            <person name="Oliveira C."/>
            <person name="Osipova E."/>
            <person name="Leigh N.D."/>
            <person name="Simon A."/>
            <person name="Yun M.H."/>
        </authorList>
    </citation>
    <scope>NUCLEOTIDE SEQUENCE</scope>
    <source>
        <strain evidence="2">20211129_DDA</strain>
        <tissue evidence="2">Liver</tissue>
    </source>
</reference>
<dbReference type="EMBL" id="JANPWB010000016">
    <property type="protein sequence ID" value="KAJ1082931.1"/>
    <property type="molecule type" value="Genomic_DNA"/>
</dbReference>
<evidence type="ECO:0000256" key="1">
    <source>
        <dbReference type="SAM" id="MobiDB-lite"/>
    </source>
</evidence>
<dbReference type="AlphaFoldDB" id="A0AAV7KTW7"/>
<sequence>MESYPGGTYKRIADPEELVDPDIWDATAAIKEKETPEGVCPQRTRGRTVGEDRDGVENSARSGGKNRVPGGERRREHERREE</sequence>
<comment type="caution">
    <text evidence="2">The sequence shown here is derived from an EMBL/GenBank/DDBJ whole genome shotgun (WGS) entry which is preliminary data.</text>
</comment>
<name>A0AAV7KTW7_PLEWA</name>
<accession>A0AAV7KTW7</accession>
<proteinExistence type="predicted"/>